<sequence>MDLFIQTRGPTVVHELTNFSPTEFNMLWLDIQPYVNVNWNVGSGRKCQVTGRDMLFMALTSLKHCGSWDVVAAVFKEKPPTFSTRVTGFLTILLPHLKTKYIESVANKYSMDYLTKTGRRFKHFPMARYAVDVTFQQTNAPAVSFGEKKVFFSKKHGQYGVKVEVSVLPNGLALNVTSAVPGSVSDITICDSNSDFHLEHLQKAGNDGEAVDAGPLSGEYPDSWALLADKGYQGLHRRLRAITPMKRPAGGLLSLEDMTNNDKIASDRVVVENFFGRLKTLWAVASETYTWKRENYDLFFQACVAFTNVHIKFLPLRDEDGHNLNRYVNRMLSSGEKKKGSRASSVKKYREKRKRRLDFKDIMYDVVDVVEVPVKRGRGRPRKDPNAEVSVSAALKRKAKAAAAAVDLTQDSATTPTPSVKKRKAKAATVAVVDLTHDGAATPTPPVKKRAAKGKQVKVAVVDLTSPAVPSYLTDLLDTGDIRSVATLHLGGSSAAPSVEIAEVVDVTEPPVVVPEDVLLGSFKHRIVGIQHYHGRVGKKEAVSLVRQPTNQYDRNAIAVFNLSGVMVGHIPRDLAAVSAPFLDSGVMTMEGMCPSPPGTYTMPIVLSVYGQEAHRSRVMDALKLYGLIPPKDDYSAAIGLKGKSRFSLDDKVDSLFAGEVDVMALPVMDIAQLPLTLRSTLLPHQLQALQWIQLKETPSFVQSNTSVQLWQRHDHQAKPYYVHQATLTEQDTMPDLCRGGILADDMGLGKTLTMLTWILASQKPNCRKATLIVCPLSVVRNWQQQAMDHFEPDAFRVLVHHDKTRLSNNNAAHAYDIVLTTYGTLALEAQKEGPLRQTAWDRVILDEGHLIKNKNSNMFKAAVQLHATAGRWVLSGTPITNKIDDLAALMAFLRPLKREEPTGIRNVKALMKDVALRRTKGGMT</sequence>
<dbReference type="CDD" id="cd18008">
    <property type="entry name" value="DEXDc_SHPRH-like"/>
    <property type="match status" value="1"/>
</dbReference>
<reference evidence="11 12" key="1">
    <citation type="submission" date="2018-08" db="EMBL/GenBank/DDBJ databases">
        <title>Aphanomyces genome sequencing and annotation.</title>
        <authorList>
            <person name="Minardi D."/>
            <person name="Oidtmann B."/>
            <person name="Van Der Giezen M."/>
            <person name="Studholme D.J."/>
        </authorList>
    </citation>
    <scope>NUCLEOTIDE SEQUENCE [LARGE SCALE GENOMIC DNA]</scope>
    <source>
        <strain evidence="11 12">Sv</strain>
    </source>
</reference>
<dbReference type="SMART" id="SM00910">
    <property type="entry name" value="HIRAN"/>
    <property type="match status" value="1"/>
</dbReference>
<comment type="caution">
    <text evidence="11">The sequence shown here is derived from an EMBL/GenBank/DDBJ whole genome shotgun (WGS) entry which is preliminary data.</text>
</comment>
<dbReference type="Gene3D" id="3.40.50.10810">
    <property type="entry name" value="Tandem AAA-ATPase domain"/>
    <property type="match status" value="1"/>
</dbReference>
<dbReference type="Pfam" id="PF13359">
    <property type="entry name" value="DDE_Tnp_4"/>
    <property type="match status" value="1"/>
</dbReference>
<evidence type="ECO:0000256" key="2">
    <source>
        <dbReference type="ARBA" id="ARBA00004123"/>
    </source>
</evidence>
<evidence type="ECO:0000313" key="11">
    <source>
        <dbReference type="EMBL" id="RHY95323.1"/>
    </source>
</evidence>
<evidence type="ECO:0000313" key="12">
    <source>
        <dbReference type="Proteomes" id="UP000285712"/>
    </source>
</evidence>
<dbReference type="VEuPathDB" id="FungiDB:H257_05827"/>
<keyword evidence="6" id="KW-0347">Helicase</keyword>
<proteinExistence type="predicted"/>
<dbReference type="GO" id="GO:0003676">
    <property type="term" value="F:nucleic acid binding"/>
    <property type="evidence" value="ECO:0007669"/>
    <property type="project" value="InterPro"/>
</dbReference>
<keyword evidence="5" id="KW-0378">Hydrolase</keyword>
<dbReference type="Proteomes" id="UP000285712">
    <property type="component" value="Unassembled WGS sequence"/>
</dbReference>
<dbReference type="AlphaFoldDB" id="A0A3R7AH29"/>
<dbReference type="GO" id="GO:0005524">
    <property type="term" value="F:ATP binding"/>
    <property type="evidence" value="ECO:0007669"/>
    <property type="project" value="UniProtKB-KW"/>
</dbReference>
<name>A0A3R7AH29_APHAT</name>
<evidence type="ECO:0000256" key="7">
    <source>
        <dbReference type="ARBA" id="ARBA00022833"/>
    </source>
</evidence>
<dbReference type="InterPro" id="IPR027806">
    <property type="entry name" value="HARBI1_dom"/>
</dbReference>
<evidence type="ECO:0000256" key="1">
    <source>
        <dbReference type="ARBA" id="ARBA00001968"/>
    </source>
</evidence>
<organism evidence="11 12">
    <name type="scientific">Aphanomyces astaci</name>
    <name type="common">Crayfish plague agent</name>
    <dbReference type="NCBI Taxonomy" id="112090"/>
    <lineage>
        <taxon>Eukaryota</taxon>
        <taxon>Sar</taxon>
        <taxon>Stramenopiles</taxon>
        <taxon>Oomycota</taxon>
        <taxon>Saprolegniomycetes</taxon>
        <taxon>Saprolegniales</taxon>
        <taxon>Verrucalvaceae</taxon>
        <taxon>Aphanomyces</taxon>
    </lineage>
</organism>
<dbReference type="InterPro" id="IPR014905">
    <property type="entry name" value="HIRAN"/>
</dbReference>
<dbReference type="InterPro" id="IPR027417">
    <property type="entry name" value="P-loop_NTPase"/>
</dbReference>
<comment type="cofactor">
    <cofactor evidence="1">
        <name>a divalent metal cation</name>
        <dbReference type="ChEBI" id="CHEBI:60240"/>
    </cofactor>
</comment>
<dbReference type="InterPro" id="IPR050628">
    <property type="entry name" value="SNF2_RAD54_helicase_TF"/>
</dbReference>
<dbReference type="InterPro" id="IPR014001">
    <property type="entry name" value="Helicase_ATP-bd"/>
</dbReference>
<accession>A0A3R7AH29</accession>
<dbReference type="GO" id="GO:0008270">
    <property type="term" value="F:zinc ion binding"/>
    <property type="evidence" value="ECO:0007669"/>
    <property type="project" value="InterPro"/>
</dbReference>
<dbReference type="Gene3D" id="3.30.70.2330">
    <property type="match status" value="1"/>
</dbReference>
<dbReference type="GO" id="GO:0008094">
    <property type="term" value="F:ATP-dependent activity, acting on DNA"/>
    <property type="evidence" value="ECO:0007669"/>
    <property type="project" value="TreeGrafter"/>
</dbReference>
<evidence type="ECO:0000256" key="4">
    <source>
        <dbReference type="ARBA" id="ARBA00022741"/>
    </source>
</evidence>
<evidence type="ECO:0000256" key="5">
    <source>
        <dbReference type="ARBA" id="ARBA00022801"/>
    </source>
</evidence>
<dbReference type="PANTHER" id="PTHR45626">
    <property type="entry name" value="TRANSCRIPTION TERMINATION FACTOR 2-RELATED"/>
    <property type="match status" value="1"/>
</dbReference>
<dbReference type="GO" id="GO:0016818">
    <property type="term" value="F:hydrolase activity, acting on acid anhydrides, in phosphorus-containing anhydrides"/>
    <property type="evidence" value="ECO:0007669"/>
    <property type="project" value="InterPro"/>
</dbReference>
<dbReference type="GO" id="GO:0005634">
    <property type="term" value="C:nucleus"/>
    <property type="evidence" value="ECO:0007669"/>
    <property type="project" value="UniProtKB-SubCell"/>
</dbReference>
<dbReference type="SUPFAM" id="SSF52540">
    <property type="entry name" value="P-loop containing nucleoside triphosphate hydrolases"/>
    <property type="match status" value="1"/>
</dbReference>
<dbReference type="PANTHER" id="PTHR45626:SF17">
    <property type="entry name" value="HELICASE-LIKE TRANSCRIPTION FACTOR"/>
    <property type="match status" value="1"/>
</dbReference>
<dbReference type="InterPro" id="IPR000330">
    <property type="entry name" value="SNF2_N"/>
</dbReference>
<dbReference type="Pfam" id="PF00176">
    <property type="entry name" value="SNF2-rel_dom"/>
    <property type="match status" value="1"/>
</dbReference>
<evidence type="ECO:0000259" key="10">
    <source>
        <dbReference type="PROSITE" id="PS51192"/>
    </source>
</evidence>
<keyword evidence="3" id="KW-0479">Metal-binding</keyword>
<protein>
    <recommendedName>
        <fullName evidence="10">Helicase ATP-binding domain-containing protein</fullName>
    </recommendedName>
</protein>
<evidence type="ECO:0000256" key="6">
    <source>
        <dbReference type="ARBA" id="ARBA00022806"/>
    </source>
</evidence>
<keyword evidence="4" id="KW-0547">Nucleotide-binding</keyword>
<keyword evidence="7" id="KW-0862">Zinc</keyword>
<evidence type="ECO:0000256" key="3">
    <source>
        <dbReference type="ARBA" id="ARBA00022723"/>
    </source>
</evidence>
<evidence type="ECO:0000256" key="9">
    <source>
        <dbReference type="ARBA" id="ARBA00023242"/>
    </source>
</evidence>
<dbReference type="Pfam" id="PF08797">
    <property type="entry name" value="HIRAN"/>
    <property type="match status" value="1"/>
</dbReference>
<evidence type="ECO:0000256" key="8">
    <source>
        <dbReference type="ARBA" id="ARBA00022840"/>
    </source>
</evidence>
<feature type="domain" description="Helicase ATP-binding" evidence="10">
    <location>
        <begin position="732"/>
        <end position="897"/>
    </location>
</feature>
<gene>
    <name evidence="11" type="ORF">DYB35_009167</name>
</gene>
<dbReference type="SMART" id="SM00487">
    <property type="entry name" value="DEXDc"/>
    <property type="match status" value="1"/>
</dbReference>
<dbReference type="PROSITE" id="PS51192">
    <property type="entry name" value="HELICASE_ATP_BIND_1"/>
    <property type="match status" value="1"/>
</dbReference>
<dbReference type="VEuPathDB" id="FungiDB:H257_06804"/>
<dbReference type="GO" id="GO:0006281">
    <property type="term" value="P:DNA repair"/>
    <property type="evidence" value="ECO:0007669"/>
    <property type="project" value="TreeGrafter"/>
</dbReference>
<keyword evidence="9" id="KW-0539">Nucleus</keyword>
<dbReference type="InterPro" id="IPR038718">
    <property type="entry name" value="SNF2-like_sf"/>
</dbReference>
<comment type="subcellular location">
    <subcellularLocation>
        <location evidence="2">Nucleus</location>
    </subcellularLocation>
</comment>
<dbReference type="EMBL" id="QUTG01002651">
    <property type="protein sequence ID" value="RHY95323.1"/>
    <property type="molecule type" value="Genomic_DNA"/>
</dbReference>
<dbReference type="GO" id="GO:0004386">
    <property type="term" value="F:helicase activity"/>
    <property type="evidence" value="ECO:0007669"/>
    <property type="project" value="UniProtKB-KW"/>
</dbReference>
<keyword evidence="8" id="KW-0067">ATP-binding</keyword>